<accession>A0AAE9Y6S6</accession>
<organism evidence="2 3">
    <name type="scientific">Iamia majanohamensis</name>
    <dbReference type="NCBI Taxonomy" id="467976"/>
    <lineage>
        <taxon>Bacteria</taxon>
        <taxon>Bacillati</taxon>
        <taxon>Actinomycetota</taxon>
        <taxon>Acidimicrobiia</taxon>
        <taxon>Acidimicrobiales</taxon>
        <taxon>Iamiaceae</taxon>
        <taxon>Iamia</taxon>
    </lineage>
</organism>
<evidence type="ECO:0000259" key="1">
    <source>
        <dbReference type="Pfam" id="PF04324"/>
    </source>
</evidence>
<dbReference type="InterPro" id="IPR007419">
    <property type="entry name" value="BFD-like_2Fe2S-bd_dom"/>
</dbReference>
<dbReference type="Proteomes" id="UP001216390">
    <property type="component" value="Chromosome"/>
</dbReference>
<dbReference type="KEGG" id="ima:PO878_12465"/>
<dbReference type="AlphaFoldDB" id="A0AAE9Y6S6"/>
<gene>
    <name evidence="2" type="ORF">PO878_12465</name>
</gene>
<reference evidence="2" key="1">
    <citation type="submission" date="2023-01" db="EMBL/GenBank/DDBJ databases">
        <title>The diversity of Class Acidimicrobiia in South China Sea sediment environments and the proposal of Iamia marina sp. nov., a novel species of the genus Iamia.</title>
        <authorList>
            <person name="He Y."/>
            <person name="Tian X."/>
        </authorList>
    </citation>
    <scope>NUCLEOTIDE SEQUENCE</scope>
    <source>
        <strain evidence="2">DSM 19957</strain>
    </source>
</reference>
<protein>
    <submittedName>
        <fullName evidence="2">(2Fe-2S)-binding protein</fullName>
    </submittedName>
</protein>
<dbReference type="InterPro" id="IPR041854">
    <property type="entry name" value="BFD-like_2Fe2S-bd_dom_sf"/>
</dbReference>
<dbReference type="RefSeq" id="WP_272734834.1">
    <property type="nucleotide sequence ID" value="NZ_CP116942.1"/>
</dbReference>
<dbReference type="Gene3D" id="1.10.10.1100">
    <property type="entry name" value="BFD-like [2Fe-2S]-binding domain"/>
    <property type="match status" value="1"/>
</dbReference>
<proteinExistence type="predicted"/>
<evidence type="ECO:0000313" key="3">
    <source>
        <dbReference type="Proteomes" id="UP001216390"/>
    </source>
</evidence>
<feature type="domain" description="BFD-like [2Fe-2S]-binding" evidence="1">
    <location>
        <begin position="2"/>
        <end position="50"/>
    </location>
</feature>
<sequence length="65" mass="6513">MLVCHCRAVNHRQIEAAALCGARSVREVVGACGAGGVCGGCRPAIEEILEGTPTALPAPRATAVA</sequence>
<evidence type="ECO:0000313" key="2">
    <source>
        <dbReference type="EMBL" id="WCO65309.1"/>
    </source>
</evidence>
<keyword evidence="3" id="KW-1185">Reference proteome</keyword>
<name>A0AAE9Y6S6_9ACTN</name>
<dbReference type="Pfam" id="PF04324">
    <property type="entry name" value="Fer2_BFD"/>
    <property type="match status" value="1"/>
</dbReference>
<dbReference type="EMBL" id="CP116942">
    <property type="protein sequence ID" value="WCO65309.1"/>
    <property type="molecule type" value="Genomic_DNA"/>
</dbReference>